<reference evidence="3" key="4">
    <citation type="submission" date="2019-07" db="EMBL/GenBank/DDBJ databases">
        <authorList>
            <person name="Seetharam A."/>
            <person name="Woodhouse M."/>
            <person name="Cannon E."/>
        </authorList>
    </citation>
    <scope>NUCLEOTIDE SEQUENCE [LARGE SCALE GENOMIC DNA]</scope>
    <source>
        <strain evidence="3">cv. B73</strain>
    </source>
</reference>
<dbReference type="EnsemblPlants" id="Zm00001eb212140_T001">
    <property type="protein sequence ID" value="Zm00001eb212140_P001"/>
    <property type="gene ID" value="Zm00001eb212140"/>
</dbReference>
<feature type="compositionally biased region" description="Low complexity" evidence="1">
    <location>
        <begin position="43"/>
        <end position="93"/>
    </location>
</feature>
<sequence length="270" mass="28661">MSLNSRKLMRPSPSASCAAIIRAQSSRAELEPPIPRRRSTYQSSAAPTNPSSSRSNTRNASRSSRSVASLLPSSSSTAANAAHPPHAVPSSSAEEMEERSVSPSASASRCRVAVTAATVPGHDDAAHSSQCRGGGGGGGGATGTPLRVRDDDGRRRARTARDAERTPLLAEATSVPPGSSGWSASMISRDDTDTMRQLWRRRSSAGGSTSSSNMSQFDVRTVAVDRRDRRLRLGLIALDLDGRHASYLIYIHAGHRPARWASAWTTSEEV</sequence>
<evidence type="ECO:0000256" key="1">
    <source>
        <dbReference type="SAM" id="MobiDB-lite"/>
    </source>
</evidence>
<evidence type="ECO:0000313" key="4">
    <source>
        <dbReference type="Proteomes" id="UP000007305"/>
    </source>
</evidence>
<dbReference type="AlphaFoldDB" id="C0HFW4"/>
<keyword evidence="4" id="KW-1185">Reference proteome</keyword>
<accession>C0HFW4</accession>
<evidence type="ECO:0000313" key="2">
    <source>
        <dbReference type="EMBL" id="ACN25917.1"/>
    </source>
</evidence>
<proteinExistence type="evidence at transcript level"/>
<protein>
    <submittedName>
        <fullName evidence="2 3">Uncharacterized protein</fullName>
    </submittedName>
</protein>
<feature type="compositionally biased region" description="Basic and acidic residues" evidence="1">
    <location>
        <begin position="147"/>
        <end position="165"/>
    </location>
</feature>
<reference evidence="2" key="3">
    <citation type="submission" date="2012-06" db="EMBL/GenBank/DDBJ databases">
        <authorList>
            <person name="Yu Y."/>
            <person name="Currie J."/>
            <person name="Lomeli R."/>
            <person name="Angelova A."/>
            <person name="Collura K."/>
            <person name="Wissotski M."/>
            <person name="Campos D."/>
            <person name="Kudrna D."/>
            <person name="Golser W."/>
            <person name="Ashely E."/>
            <person name="Descour A."/>
            <person name="Fernandes J."/>
            <person name="Soderlund C."/>
            <person name="Walbot V."/>
        </authorList>
    </citation>
    <scope>NUCLEOTIDE SEQUENCE</scope>
    <source>
        <strain evidence="2">B73</strain>
    </source>
</reference>
<feature type="compositionally biased region" description="Gly residues" evidence="1">
    <location>
        <begin position="132"/>
        <end position="142"/>
    </location>
</feature>
<reference evidence="4" key="2">
    <citation type="journal article" date="2009" name="Science">
        <title>The B73 maize genome: complexity, diversity, and dynamics.</title>
        <authorList>
            <person name="Schnable P.S."/>
            <person name="Ware D."/>
            <person name="Fulton R.S."/>
            <person name="Stein J.C."/>
            <person name="Wei F."/>
            <person name="Pasternak S."/>
            <person name="Liang C."/>
            <person name="Zhang J."/>
            <person name="Fulton L."/>
            <person name="Graves T.A."/>
            <person name="Minx P."/>
            <person name="Reily A.D."/>
            <person name="Courtney L."/>
            <person name="Kruchowski S.S."/>
            <person name="Tomlinson C."/>
            <person name="Strong C."/>
            <person name="Delehaunty K."/>
            <person name="Fronick C."/>
            <person name="Courtney B."/>
            <person name="Rock S.M."/>
            <person name="Belter E."/>
            <person name="Du F."/>
            <person name="Kim K."/>
            <person name="Abbott R.M."/>
            <person name="Cotton M."/>
            <person name="Levy A."/>
            <person name="Marchetto P."/>
            <person name="Ochoa K."/>
            <person name="Jackson S.M."/>
            <person name="Gillam B."/>
            <person name="Chen W."/>
            <person name="Yan L."/>
            <person name="Higginbotham J."/>
            <person name="Cardenas M."/>
            <person name="Waligorski J."/>
            <person name="Applebaum E."/>
            <person name="Phelps L."/>
            <person name="Falcone J."/>
            <person name="Kanchi K."/>
            <person name="Thane T."/>
            <person name="Scimone A."/>
            <person name="Thane N."/>
            <person name="Henke J."/>
            <person name="Wang T."/>
            <person name="Ruppert J."/>
            <person name="Shah N."/>
            <person name="Rotter K."/>
            <person name="Hodges J."/>
            <person name="Ingenthron E."/>
            <person name="Cordes M."/>
            <person name="Kohlberg S."/>
            <person name="Sgro J."/>
            <person name="Delgado B."/>
            <person name="Mead K."/>
            <person name="Chinwalla A."/>
            <person name="Leonard S."/>
            <person name="Crouse K."/>
            <person name="Collura K."/>
            <person name="Kudrna D."/>
            <person name="Currie J."/>
            <person name="He R."/>
            <person name="Angelova A."/>
            <person name="Rajasekar S."/>
            <person name="Mueller T."/>
            <person name="Lomeli R."/>
            <person name="Scara G."/>
            <person name="Ko A."/>
            <person name="Delaney K."/>
            <person name="Wissotski M."/>
            <person name="Lopez G."/>
            <person name="Campos D."/>
            <person name="Braidotti M."/>
            <person name="Ashley E."/>
            <person name="Golser W."/>
            <person name="Kim H."/>
            <person name="Lee S."/>
            <person name="Lin J."/>
            <person name="Dujmic Z."/>
            <person name="Kim W."/>
            <person name="Talag J."/>
            <person name="Zuccolo A."/>
            <person name="Fan C."/>
            <person name="Sebastian A."/>
            <person name="Kramer M."/>
            <person name="Spiegel L."/>
            <person name="Nascimento L."/>
            <person name="Zutavern T."/>
            <person name="Miller B."/>
            <person name="Ambroise C."/>
            <person name="Muller S."/>
            <person name="Spooner W."/>
            <person name="Narechania A."/>
            <person name="Ren L."/>
            <person name="Wei S."/>
            <person name="Kumari S."/>
            <person name="Faga B."/>
            <person name="Levy M.J."/>
            <person name="McMahan L."/>
            <person name="Van Buren P."/>
            <person name="Vaughn M.W."/>
            <person name="Ying K."/>
            <person name="Yeh C.-T."/>
            <person name="Emrich S.J."/>
            <person name="Jia Y."/>
            <person name="Kalyanaraman A."/>
            <person name="Hsia A.-P."/>
            <person name="Barbazuk W.B."/>
            <person name="Baucom R.S."/>
            <person name="Brutnell T.P."/>
            <person name="Carpita N.C."/>
            <person name="Chaparro C."/>
            <person name="Chia J.-M."/>
            <person name="Deragon J.-M."/>
            <person name="Estill J.C."/>
            <person name="Fu Y."/>
            <person name="Jeddeloh J.A."/>
            <person name="Han Y."/>
            <person name="Lee H."/>
            <person name="Li P."/>
            <person name="Lisch D.R."/>
            <person name="Liu S."/>
            <person name="Liu Z."/>
            <person name="Nagel D.H."/>
            <person name="McCann M.C."/>
            <person name="SanMiguel P."/>
            <person name="Myers A.M."/>
            <person name="Nettleton D."/>
            <person name="Nguyen J."/>
            <person name="Penning B.W."/>
            <person name="Ponnala L."/>
            <person name="Schneider K.L."/>
            <person name="Schwartz D.C."/>
            <person name="Sharma A."/>
            <person name="Soderlund C."/>
            <person name="Springer N.M."/>
            <person name="Sun Q."/>
            <person name="Wang H."/>
            <person name="Waterman M."/>
            <person name="Westerman R."/>
            <person name="Wolfgruber T.K."/>
            <person name="Yang L."/>
            <person name="Yu Y."/>
            <person name="Zhang L."/>
            <person name="Zhou S."/>
            <person name="Zhu Q."/>
            <person name="Bennetzen J.L."/>
            <person name="Dawe R.K."/>
            <person name="Jiang J."/>
            <person name="Jiang N."/>
            <person name="Presting G.G."/>
            <person name="Wessler S.R."/>
            <person name="Aluru S."/>
            <person name="Martienssen R.A."/>
            <person name="Clifton S.W."/>
            <person name="McCombie W.R."/>
            <person name="Wing R.A."/>
            <person name="Wilson R.K."/>
        </authorList>
    </citation>
    <scope>NUCLEOTIDE SEQUENCE [LARGE SCALE GENOMIC DNA]</scope>
    <source>
        <strain evidence="4">cv. B73</strain>
    </source>
</reference>
<dbReference type="EMBL" id="BT061220">
    <property type="protein sequence ID" value="ACN25917.1"/>
    <property type="molecule type" value="mRNA"/>
</dbReference>
<dbReference type="Proteomes" id="UP000007305">
    <property type="component" value="Chromosome 5"/>
</dbReference>
<reference evidence="3" key="5">
    <citation type="submission" date="2021-05" db="UniProtKB">
        <authorList>
            <consortium name="EnsemblPlants"/>
        </authorList>
    </citation>
    <scope>IDENTIFICATION</scope>
    <source>
        <strain evidence="3">cv. B73</strain>
    </source>
</reference>
<organism evidence="2">
    <name type="scientific">Zea mays</name>
    <name type="common">Maize</name>
    <dbReference type="NCBI Taxonomy" id="4577"/>
    <lineage>
        <taxon>Eukaryota</taxon>
        <taxon>Viridiplantae</taxon>
        <taxon>Streptophyta</taxon>
        <taxon>Embryophyta</taxon>
        <taxon>Tracheophyta</taxon>
        <taxon>Spermatophyta</taxon>
        <taxon>Magnoliopsida</taxon>
        <taxon>Liliopsida</taxon>
        <taxon>Poales</taxon>
        <taxon>Poaceae</taxon>
        <taxon>PACMAD clade</taxon>
        <taxon>Panicoideae</taxon>
        <taxon>Andropogonodae</taxon>
        <taxon>Andropogoneae</taxon>
        <taxon>Tripsacinae</taxon>
        <taxon>Zea</taxon>
    </lineage>
</organism>
<reference evidence="2" key="1">
    <citation type="journal article" date="2009" name="PLoS Genet.">
        <title>Sequencing, mapping, and analysis of 27,455 maize full-length cDNAs.</title>
        <authorList>
            <person name="Soderlund C."/>
            <person name="Descour A."/>
            <person name="Kudrna D."/>
            <person name="Bomhoff M."/>
            <person name="Boyd L."/>
            <person name="Currie J."/>
            <person name="Angelova A."/>
            <person name="Collura K."/>
            <person name="Wissotski M."/>
            <person name="Ashley E."/>
            <person name="Morrow D."/>
            <person name="Fernandes J."/>
            <person name="Walbot V."/>
            <person name="Yu Y."/>
        </authorList>
    </citation>
    <scope>NUCLEOTIDE SEQUENCE</scope>
    <source>
        <strain evidence="2">B73</strain>
    </source>
</reference>
<feature type="region of interest" description="Disordered" evidence="1">
    <location>
        <begin position="1"/>
        <end position="166"/>
    </location>
</feature>
<dbReference type="Gramene" id="Zm00001eb212140_T001">
    <property type="protein sequence ID" value="Zm00001eb212140_P001"/>
    <property type="gene ID" value="Zm00001eb212140"/>
</dbReference>
<evidence type="ECO:0000313" key="3">
    <source>
        <dbReference type="EnsemblPlants" id="Zm00001eb212140_P001"/>
    </source>
</evidence>
<name>C0HFW4_MAIZE</name>